<comment type="subcellular location">
    <subcellularLocation>
        <location evidence="1">Cell membrane</location>
        <topology evidence="1">Multi-pass membrane protein</topology>
    </subcellularLocation>
</comment>
<evidence type="ECO:0000256" key="2">
    <source>
        <dbReference type="ARBA" id="ARBA00007935"/>
    </source>
</evidence>
<keyword evidence="5 8" id="KW-0812">Transmembrane</keyword>
<dbReference type="RefSeq" id="WP_173103378.1">
    <property type="nucleotide sequence ID" value="NZ_AP022822.1"/>
</dbReference>
<keyword evidence="3" id="KW-0813">Transport</keyword>
<dbReference type="Proteomes" id="UP000502998">
    <property type="component" value="Chromosome"/>
</dbReference>
<feature type="transmembrane region" description="Helical" evidence="8">
    <location>
        <begin position="290"/>
        <end position="312"/>
    </location>
</feature>
<dbReference type="InterPro" id="IPR037294">
    <property type="entry name" value="ABC_BtuC-like"/>
</dbReference>
<dbReference type="Gene3D" id="1.10.3470.10">
    <property type="entry name" value="ABC transporter involved in vitamin B12 uptake, BtuC"/>
    <property type="match status" value="1"/>
</dbReference>
<dbReference type="KEGG" id="esg:EsVE80_17180"/>
<dbReference type="GO" id="GO:0005886">
    <property type="term" value="C:plasma membrane"/>
    <property type="evidence" value="ECO:0007669"/>
    <property type="project" value="UniProtKB-SubCell"/>
</dbReference>
<evidence type="ECO:0000256" key="5">
    <source>
        <dbReference type="ARBA" id="ARBA00022692"/>
    </source>
</evidence>
<dbReference type="SUPFAM" id="SSF81345">
    <property type="entry name" value="ABC transporter involved in vitamin B12 uptake, BtuC"/>
    <property type="match status" value="1"/>
</dbReference>
<evidence type="ECO:0000256" key="7">
    <source>
        <dbReference type="ARBA" id="ARBA00023136"/>
    </source>
</evidence>
<protein>
    <submittedName>
        <fullName evidence="9">Iron ABC transporter permease</fullName>
    </submittedName>
</protein>
<evidence type="ECO:0000313" key="9">
    <source>
        <dbReference type="EMBL" id="BCA86195.1"/>
    </source>
</evidence>
<feature type="transmembrane region" description="Helical" evidence="8">
    <location>
        <begin position="175"/>
        <end position="195"/>
    </location>
</feature>
<feature type="transmembrane region" description="Helical" evidence="8">
    <location>
        <begin position="103"/>
        <end position="123"/>
    </location>
</feature>
<sequence>MKSYGIKFLLLTILACLLVGLYLSYGTYGNWSFALALRGKKLLAFILVAILTTVSTITFQTLTQNKFLTPGILGIDQLYVLVQTGLFFLLGGVSLLAEKSTGLFLLNIILMAGLSVVFIIFFLGKSGKDLFTLLLVGMVASNLFSSISTFLQVLMDPNEYDLLQGQLFASFSNVSSHHLVISTGLLLIIVGFFWHFTPELDALHLGVDLAVNLGISVAFLQKLLLFFIAAATGIATALVGPTIFLGFVITTISYEVFPRDNHRQLFVGASLIAVIFLVGGQFLLEQVFGLKTTISILIQFIGGLFFIIKIILERKKG</sequence>
<keyword evidence="10" id="KW-1185">Reference proteome</keyword>
<feature type="transmembrane region" description="Helical" evidence="8">
    <location>
        <begin position="226"/>
        <end position="253"/>
    </location>
</feature>
<feature type="transmembrane region" description="Helical" evidence="8">
    <location>
        <begin position="42"/>
        <end position="62"/>
    </location>
</feature>
<dbReference type="PANTHER" id="PTHR30472:SF19">
    <property type="entry name" value="PETROBACTIN IMPORT SYSTEM PERMEASE PROTEIN YCLO"/>
    <property type="match status" value="1"/>
</dbReference>
<feature type="transmembrane region" description="Helical" evidence="8">
    <location>
        <begin position="130"/>
        <end position="155"/>
    </location>
</feature>
<evidence type="ECO:0000256" key="3">
    <source>
        <dbReference type="ARBA" id="ARBA00022448"/>
    </source>
</evidence>
<dbReference type="PANTHER" id="PTHR30472">
    <property type="entry name" value="FERRIC ENTEROBACTIN TRANSPORT SYSTEM PERMEASE PROTEIN"/>
    <property type="match status" value="1"/>
</dbReference>
<keyword evidence="7 8" id="KW-0472">Membrane</keyword>
<feature type="transmembrane region" description="Helical" evidence="8">
    <location>
        <begin position="78"/>
        <end position="97"/>
    </location>
</feature>
<dbReference type="Pfam" id="PF01032">
    <property type="entry name" value="FecCD"/>
    <property type="match status" value="1"/>
</dbReference>
<dbReference type="GO" id="GO:0033214">
    <property type="term" value="P:siderophore-iron import into cell"/>
    <property type="evidence" value="ECO:0007669"/>
    <property type="project" value="TreeGrafter"/>
</dbReference>
<name>A0A679IKW0_9ENTE</name>
<evidence type="ECO:0000256" key="1">
    <source>
        <dbReference type="ARBA" id="ARBA00004651"/>
    </source>
</evidence>
<reference evidence="9 10" key="1">
    <citation type="submission" date="2020-02" db="EMBL/GenBank/DDBJ databases">
        <title>Characterization of vanA genotype vancomycin-resistant Enterococcus saigonensis VE80.</title>
        <authorList>
            <person name="Harada T."/>
            <person name="Motooka D."/>
            <person name="Nakamura S."/>
            <person name="Yamamoto Y."/>
            <person name="Kawahara R."/>
            <person name="Kawatsu K."/>
        </authorList>
    </citation>
    <scope>NUCLEOTIDE SEQUENCE [LARGE SCALE GENOMIC DNA]</scope>
    <source>
        <strain evidence="9 10">VE80</strain>
    </source>
</reference>
<feature type="transmembrane region" description="Helical" evidence="8">
    <location>
        <begin position="202"/>
        <end position="220"/>
    </location>
</feature>
<keyword evidence="4" id="KW-1003">Cell membrane</keyword>
<dbReference type="InterPro" id="IPR000522">
    <property type="entry name" value="ABC_transptr_permease_BtuC"/>
</dbReference>
<evidence type="ECO:0000256" key="6">
    <source>
        <dbReference type="ARBA" id="ARBA00022989"/>
    </source>
</evidence>
<keyword evidence="6 8" id="KW-1133">Transmembrane helix</keyword>
<gene>
    <name evidence="9" type="ORF">EsVE80_17180</name>
</gene>
<dbReference type="GO" id="GO:0022857">
    <property type="term" value="F:transmembrane transporter activity"/>
    <property type="evidence" value="ECO:0007669"/>
    <property type="project" value="InterPro"/>
</dbReference>
<evidence type="ECO:0000256" key="8">
    <source>
        <dbReference type="SAM" id="Phobius"/>
    </source>
</evidence>
<evidence type="ECO:0000313" key="10">
    <source>
        <dbReference type="Proteomes" id="UP000502998"/>
    </source>
</evidence>
<dbReference type="AlphaFoldDB" id="A0A679IKW0"/>
<accession>A0A679IKW0</accession>
<proteinExistence type="inferred from homology"/>
<feature type="transmembrane region" description="Helical" evidence="8">
    <location>
        <begin position="265"/>
        <end position="284"/>
    </location>
</feature>
<organism evidence="9 10">
    <name type="scientific">Enterococcus saigonensis</name>
    <dbReference type="NCBI Taxonomy" id="1805431"/>
    <lineage>
        <taxon>Bacteria</taxon>
        <taxon>Bacillati</taxon>
        <taxon>Bacillota</taxon>
        <taxon>Bacilli</taxon>
        <taxon>Lactobacillales</taxon>
        <taxon>Enterococcaceae</taxon>
        <taxon>Enterococcus</taxon>
    </lineage>
</organism>
<evidence type="ECO:0000256" key="4">
    <source>
        <dbReference type="ARBA" id="ARBA00022475"/>
    </source>
</evidence>
<dbReference type="EMBL" id="AP022822">
    <property type="protein sequence ID" value="BCA86195.1"/>
    <property type="molecule type" value="Genomic_DNA"/>
</dbReference>
<comment type="similarity">
    <text evidence="2">Belongs to the binding-protein-dependent transport system permease family. FecCD subfamily.</text>
</comment>